<evidence type="ECO:0000313" key="2">
    <source>
        <dbReference type="Proteomes" id="UP000887565"/>
    </source>
</evidence>
<organism evidence="2 3">
    <name type="scientific">Romanomermis culicivorax</name>
    <name type="common">Nematode worm</name>
    <dbReference type="NCBI Taxonomy" id="13658"/>
    <lineage>
        <taxon>Eukaryota</taxon>
        <taxon>Metazoa</taxon>
        <taxon>Ecdysozoa</taxon>
        <taxon>Nematoda</taxon>
        <taxon>Enoplea</taxon>
        <taxon>Dorylaimia</taxon>
        <taxon>Mermithida</taxon>
        <taxon>Mermithoidea</taxon>
        <taxon>Mermithidae</taxon>
        <taxon>Romanomermis</taxon>
    </lineage>
</organism>
<evidence type="ECO:0000256" key="1">
    <source>
        <dbReference type="SAM" id="MobiDB-lite"/>
    </source>
</evidence>
<dbReference type="AlphaFoldDB" id="A0A915IID4"/>
<accession>A0A915IID4</accession>
<name>A0A915IID4_ROMCU</name>
<evidence type="ECO:0000313" key="3">
    <source>
        <dbReference type="WBParaSite" id="nRc.2.0.1.t13932-RA"/>
    </source>
</evidence>
<keyword evidence="2" id="KW-1185">Reference proteome</keyword>
<dbReference type="WBParaSite" id="nRc.2.0.1.t13932-RA">
    <property type="protein sequence ID" value="nRc.2.0.1.t13932-RA"/>
    <property type="gene ID" value="nRc.2.0.1.g13932"/>
</dbReference>
<proteinExistence type="predicted"/>
<sequence>MSSHVSYNNDQQFAAPYGATVNQNFVVYHSPVTFTKEFNNSYPQSNNNCGGGALSPKVVELSKPYETSDVLRYSERNKQYFSNSNNTADHENHSNDSKNYINRQNGSADLLLWFEEKRKRSQNSATIV</sequence>
<dbReference type="Proteomes" id="UP000887565">
    <property type="component" value="Unplaced"/>
</dbReference>
<feature type="region of interest" description="Disordered" evidence="1">
    <location>
        <begin position="78"/>
        <end position="102"/>
    </location>
</feature>
<protein>
    <submittedName>
        <fullName evidence="3">Uncharacterized protein</fullName>
    </submittedName>
</protein>
<reference evidence="3" key="1">
    <citation type="submission" date="2022-11" db="UniProtKB">
        <authorList>
            <consortium name="WormBaseParasite"/>
        </authorList>
    </citation>
    <scope>IDENTIFICATION</scope>
</reference>